<protein>
    <submittedName>
        <fullName evidence="2">Uncharacterized protein</fullName>
    </submittedName>
</protein>
<dbReference type="GeneID" id="20665898"/>
<dbReference type="InParanoid" id="W4K2S6"/>
<evidence type="ECO:0000313" key="2">
    <source>
        <dbReference type="EMBL" id="ETW80128.1"/>
    </source>
</evidence>
<dbReference type="KEGG" id="hir:HETIRDRAFT_103360"/>
<organism evidence="2 3">
    <name type="scientific">Heterobasidion irregulare (strain TC 32-1)</name>
    <dbReference type="NCBI Taxonomy" id="747525"/>
    <lineage>
        <taxon>Eukaryota</taxon>
        <taxon>Fungi</taxon>
        <taxon>Dikarya</taxon>
        <taxon>Basidiomycota</taxon>
        <taxon>Agaricomycotina</taxon>
        <taxon>Agaricomycetes</taxon>
        <taxon>Russulales</taxon>
        <taxon>Bondarzewiaceae</taxon>
        <taxon>Heterobasidion</taxon>
        <taxon>Heterobasidion annosum species complex</taxon>
    </lineage>
</organism>
<evidence type="ECO:0000256" key="1">
    <source>
        <dbReference type="SAM" id="MobiDB-lite"/>
    </source>
</evidence>
<proteinExistence type="predicted"/>
<dbReference type="HOGENOM" id="CLU_1722611_0_0_1"/>
<dbReference type="Proteomes" id="UP000030671">
    <property type="component" value="Unassembled WGS sequence"/>
</dbReference>
<reference evidence="2 3" key="1">
    <citation type="journal article" date="2012" name="New Phytol.">
        <title>Insight into trade-off between wood decay and parasitism from the genome of a fungal forest pathogen.</title>
        <authorList>
            <person name="Olson A."/>
            <person name="Aerts A."/>
            <person name="Asiegbu F."/>
            <person name="Belbahri L."/>
            <person name="Bouzid O."/>
            <person name="Broberg A."/>
            <person name="Canback B."/>
            <person name="Coutinho P.M."/>
            <person name="Cullen D."/>
            <person name="Dalman K."/>
            <person name="Deflorio G."/>
            <person name="van Diepen L.T."/>
            <person name="Dunand C."/>
            <person name="Duplessis S."/>
            <person name="Durling M."/>
            <person name="Gonthier P."/>
            <person name="Grimwood J."/>
            <person name="Fossdal C.G."/>
            <person name="Hansson D."/>
            <person name="Henrissat B."/>
            <person name="Hietala A."/>
            <person name="Himmelstrand K."/>
            <person name="Hoffmeister D."/>
            <person name="Hogberg N."/>
            <person name="James T.Y."/>
            <person name="Karlsson M."/>
            <person name="Kohler A."/>
            <person name="Kues U."/>
            <person name="Lee Y.H."/>
            <person name="Lin Y.C."/>
            <person name="Lind M."/>
            <person name="Lindquist E."/>
            <person name="Lombard V."/>
            <person name="Lucas S."/>
            <person name="Lunden K."/>
            <person name="Morin E."/>
            <person name="Murat C."/>
            <person name="Park J."/>
            <person name="Raffaello T."/>
            <person name="Rouze P."/>
            <person name="Salamov A."/>
            <person name="Schmutz J."/>
            <person name="Solheim H."/>
            <person name="Stahlberg J."/>
            <person name="Velez H."/>
            <person name="de Vries R.P."/>
            <person name="Wiebenga A."/>
            <person name="Woodward S."/>
            <person name="Yakovlev I."/>
            <person name="Garbelotto M."/>
            <person name="Martin F."/>
            <person name="Grigoriev I.V."/>
            <person name="Stenlid J."/>
        </authorList>
    </citation>
    <scope>NUCLEOTIDE SEQUENCE [LARGE SCALE GENOMIC DNA]</scope>
    <source>
        <strain evidence="2 3">TC 32-1</strain>
    </source>
</reference>
<feature type="compositionally biased region" description="Polar residues" evidence="1">
    <location>
        <begin position="54"/>
        <end position="75"/>
    </location>
</feature>
<gene>
    <name evidence="2" type="ORF">HETIRDRAFT_103360</name>
</gene>
<sequence>MWMMRREKRKRRTGSQRLCLAFYLAPRASSAPNRVAPFCPLGNLGAAENRWLKSRSSAQRPSLRTTHSSQNSTAGNPLFSAFHPALFHAPQYTSSLTHRRRHQTPQLPIGAAETPSDTLADTVPVSSDSTAQKDLQAPALWMRTLPASSSAQ</sequence>
<feature type="compositionally biased region" description="Polar residues" evidence="1">
    <location>
        <begin position="115"/>
        <end position="133"/>
    </location>
</feature>
<dbReference type="AlphaFoldDB" id="W4K2S6"/>
<dbReference type="RefSeq" id="XP_009548646.1">
    <property type="nucleotide sequence ID" value="XM_009550351.1"/>
</dbReference>
<dbReference type="EMBL" id="KI925460">
    <property type="protein sequence ID" value="ETW80128.1"/>
    <property type="molecule type" value="Genomic_DNA"/>
</dbReference>
<feature type="region of interest" description="Disordered" evidence="1">
    <location>
        <begin position="52"/>
        <end position="77"/>
    </location>
</feature>
<accession>W4K2S6</accession>
<keyword evidence="3" id="KW-1185">Reference proteome</keyword>
<evidence type="ECO:0000313" key="3">
    <source>
        <dbReference type="Proteomes" id="UP000030671"/>
    </source>
</evidence>
<name>W4K2S6_HETIT</name>
<feature type="region of interest" description="Disordered" evidence="1">
    <location>
        <begin position="93"/>
        <end position="137"/>
    </location>
</feature>